<dbReference type="PaxDb" id="3880-AES78071"/>
<evidence type="ECO:0000313" key="1">
    <source>
        <dbReference type="EMBL" id="AES78071.1"/>
    </source>
</evidence>
<organism evidence="1 3">
    <name type="scientific">Medicago truncatula</name>
    <name type="common">Barrel medic</name>
    <name type="synonym">Medicago tribuloides</name>
    <dbReference type="NCBI Taxonomy" id="3880"/>
    <lineage>
        <taxon>Eukaryota</taxon>
        <taxon>Viridiplantae</taxon>
        <taxon>Streptophyta</taxon>
        <taxon>Embryophyta</taxon>
        <taxon>Tracheophyta</taxon>
        <taxon>Spermatophyta</taxon>
        <taxon>Magnoliopsida</taxon>
        <taxon>eudicotyledons</taxon>
        <taxon>Gunneridae</taxon>
        <taxon>Pentapetalae</taxon>
        <taxon>rosids</taxon>
        <taxon>fabids</taxon>
        <taxon>Fabales</taxon>
        <taxon>Fabaceae</taxon>
        <taxon>Papilionoideae</taxon>
        <taxon>50 kb inversion clade</taxon>
        <taxon>NPAAA clade</taxon>
        <taxon>Hologalegina</taxon>
        <taxon>IRL clade</taxon>
        <taxon>Trifolieae</taxon>
        <taxon>Medicago</taxon>
    </lineage>
</organism>
<gene>
    <name evidence="1" type="ordered locus">MTR_7g024220</name>
</gene>
<dbReference type="Proteomes" id="UP000002051">
    <property type="component" value="Unassembled WGS sequence"/>
</dbReference>
<dbReference type="GO" id="GO:0009691">
    <property type="term" value="P:cytokinin biosynthetic process"/>
    <property type="evidence" value="ECO:0000318"/>
    <property type="project" value="GO_Central"/>
</dbReference>
<dbReference type="AlphaFoldDB" id="G7KWT2"/>
<evidence type="ECO:0000313" key="2">
    <source>
        <dbReference type="EnsemblPlants" id="AES78071"/>
    </source>
</evidence>
<reference evidence="1 3" key="2">
    <citation type="journal article" date="2014" name="BMC Genomics">
        <title>An improved genome release (version Mt4.0) for the model legume Medicago truncatula.</title>
        <authorList>
            <person name="Tang H."/>
            <person name="Krishnakumar V."/>
            <person name="Bidwell S."/>
            <person name="Rosen B."/>
            <person name="Chan A."/>
            <person name="Zhou S."/>
            <person name="Gentzbittel L."/>
            <person name="Childs K.L."/>
            <person name="Yandell M."/>
            <person name="Gundlach H."/>
            <person name="Mayer K.F."/>
            <person name="Schwartz D.C."/>
            <person name="Town C.D."/>
        </authorList>
    </citation>
    <scope>GENOME REANNOTATION</scope>
    <source>
        <strain evidence="2 3">cv. Jemalong A17</strain>
    </source>
</reference>
<dbReference type="GO" id="GO:0005739">
    <property type="term" value="C:mitochondrion"/>
    <property type="evidence" value="ECO:0000318"/>
    <property type="project" value="GO_Central"/>
</dbReference>
<keyword evidence="3" id="KW-1185">Reference proteome</keyword>
<name>G7KWT2_MEDTR</name>
<evidence type="ECO:0000313" key="3">
    <source>
        <dbReference type="Proteomes" id="UP000002051"/>
    </source>
</evidence>
<accession>G7KWT2</accession>
<protein>
    <submittedName>
        <fullName evidence="1 2">Uncharacterized protein</fullName>
    </submittedName>
</protein>
<dbReference type="GO" id="GO:0052381">
    <property type="term" value="F:tRNA dimethylallyltransferase activity"/>
    <property type="evidence" value="ECO:0000318"/>
    <property type="project" value="GO_Central"/>
</dbReference>
<sequence length="137" mass="16513">MESSTSTKFKFIRILSCHQQIRESQRSSIPHHMLGIINYPDYEFNVTYFCKHMLEIKWGWHLAGIVDEKREIFVFEVNCIRGIERAIGVHELDYYFEIEKEKYVDKVQKENIVNEFIRKPKITLTNWLKINSLRSTR</sequence>
<dbReference type="EMBL" id="CM001223">
    <property type="protein sequence ID" value="AES78071.1"/>
    <property type="molecule type" value="Genomic_DNA"/>
</dbReference>
<proteinExistence type="predicted"/>
<dbReference type="HOGENOM" id="CLU_1868178_0_0_1"/>
<dbReference type="EnsemblPlants" id="AES78071">
    <property type="protein sequence ID" value="AES78071"/>
    <property type="gene ID" value="MTR_7g024220"/>
</dbReference>
<reference evidence="2" key="3">
    <citation type="submission" date="2015-04" db="UniProtKB">
        <authorList>
            <consortium name="EnsemblPlants"/>
        </authorList>
    </citation>
    <scope>IDENTIFICATION</scope>
    <source>
        <strain evidence="2">cv. Jemalong A17</strain>
    </source>
</reference>
<dbReference type="GO" id="GO:0006400">
    <property type="term" value="P:tRNA modification"/>
    <property type="evidence" value="ECO:0000318"/>
    <property type="project" value="GO_Central"/>
</dbReference>
<reference evidence="1 3" key="1">
    <citation type="journal article" date="2011" name="Nature">
        <title>The Medicago genome provides insight into the evolution of rhizobial symbioses.</title>
        <authorList>
            <person name="Young N.D."/>
            <person name="Debelle F."/>
            <person name="Oldroyd G.E."/>
            <person name="Geurts R."/>
            <person name="Cannon S.B."/>
            <person name="Udvardi M.K."/>
            <person name="Benedito V.A."/>
            <person name="Mayer K.F."/>
            <person name="Gouzy J."/>
            <person name="Schoof H."/>
            <person name="Van de Peer Y."/>
            <person name="Proost S."/>
            <person name="Cook D.R."/>
            <person name="Meyers B.C."/>
            <person name="Spannagl M."/>
            <person name="Cheung F."/>
            <person name="De Mita S."/>
            <person name="Krishnakumar V."/>
            <person name="Gundlach H."/>
            <person name="Zhou S."/>
            <person name="Mudge J."/>
            <person name="Bharti A.K."/>
            <person name="Murray J.D."/>
            <person name="Naoumkina M.A."/>
            <person name="Rosen B."/>
            <person name="Silverstein K.A."/>
            <person name="Tang H."/>
            <person name="Rombauts S."/>
            <person name="Zhao P.X."/>
            <person name="Zhou P."/>
            <person name="Barbe V."/>
            <person name="Bardou P."/>
            <person name="Bechner M."/>
            <person name="Bellec A."/>
            <person name="Berger A."/>
            <person name="Berges H."/>
            <person name="Bidwell S."/>
            <person name="Bisseling T."/>
            <person name="Choisne N."/>
            <person name="Couloux A."/>
            <person name="Denny R."/>
            <person name="Deshpande S."/>
            <person name="Dai X."/>
            <person name="Doyle J.J."/>
            <person name="Dudez A.M."/>
            <person name="Farmer A.D."/>
            <person name="Fouteau S."/>
            <person name="Franken C."/>
            <person name="Gibelin C."/>
            <person name="Gish J."/>
            <person name="Goldstein S."/>
            <person name="Gonzalez A.J."/>
            <person name="Green P.J."/>
            <person name="Hallab A."/>
            <person name="Hartog M."/>
            <person name="Hua A."/>
            <person name="Humphray S.J."/>
            <person name="Jeong D.H."/>
            <person name="Jing Y."/>
            <person name="Jocker A."/>
            <person name="Kenton S.M."/>
            <person name="Kim D.J."/>
            <person name="Klee K."/>
            <person name="Lai H."/>
            <person name="Lang C."/>
            <person name="Lin S."/>
            <person name="Macmil S.L."/>
            <person name="Magdelenat G."/>
            <person name="Matthews L."/>
            <person name="McCorrison J."/>
            <person name="Monaghan E.L."/>
            <person name="Mun J.H."/>
            <person name="Najar F.Z."/>
            <person name="Nicholson C."/>
            <person name="Noirot C."/>
            <person name="O'Bleness M."/>
            <person name="Paule C.R."/>
            <person name="Poulain J."/>
            <person name="Prion F."/>
            <person name="Qin B."/>
            <person name="Qu C."/>
            <person name="Retzel E.F."/>
            <person name="Riddle C."/>
            <person name="Sallet E."/>
            <person name="Samain S."/>
            <person name="Samson N."/>
            <person name="Sanders I."/>
            <person name="Saurat O."/>
            <person name="Scarpelli C."/>
            <person name="Schiex T."/>
            <person name="Segurens B."/>
            <person name="Severin A.J."/>
            <person name="Sherrier D.J."/>
            <person name="Shi R."/>
            <person name="Sims S."/>
            <person name="Singer S.R."/>
            <person name="Sinharoy S."/>
            <person name="Sterck L."/>
            <person name="Viollet A."/>
            <person name="Wang B.B."/>
            <person name="Wang K."/>
            <person name="Wang M."/>
            <person name="Wang X."/>
            <person name="Warfsmann J."/>
            <person name="Weissenbach J."/>
            <person name="White D.D."/>
            <person name="White J.D."/>
            <person name="Wiley G.B."/>
            <person name="Wincker P."/>
            <person name="Xing Y."/>
            <person name="Yang L."/>
            <person name="Yao Z."/>
            <person name="Ying F."/>
            <person name="Zhai J."/>
            <person name="Zhou L."/>
            <person name="Zuber A."/>
            <person name="Denarie J."/>
            <person name="Dixon R.A."/>
            <person name="May G.D."/>
            <person name="Schwartz D.C."/>
            <person name="Rogers J."/>
            <person name="Quetier F."/>
            <person name="Town C.D."/>
            <person name="Roe B.A."/>
        </authorList>
    </citation>
    <scope>NUCLEOTIDE SEQUENCE [LARGE SCALE GENOMIC DNA]</scope>
    <source>
        <strain evidence="1">A17</strain>
        <strain evidence="2 3">cv. Jemalong A17</strain>
    </source>
</reference>